<comment type="caution">
    <text evidence="3">The sequence shown here is derived from an EMBL/GenBank/DDBJ whole genome shotgun (WGS) entry which is preliminary data.</text>
</comment>
<evidence type="ECO:0000259" key="2">
    <source>
        <dbReference type="PROSITE" id="PS50234"/>
    </source>
</evidence>
<dbReference type="RefSeq" id="WP_009804447.1">
    <property type="nucleotide sequence ID" value="NZ_CH724131.1"/>
</dbReference>
<accession>A3U210</accession>
<keyword evidence="1" id="KW-0472">Membrane</keyword>
<name>A3U210_PSEBH</name>
<dbReference type="Pfam" id="PF13400">
    <property type="entry name" value="Tad"/>
    <property type="match status" value="1"/>
</dbReference>
<keyword evidence="1" id="KW-1133">Transmembrane helix</keyword>
<protein>
    <recommendedName>
        <fullName evidence="2">VWFA domain-containing protein</fullName>
    </recommendedName>
</protein>
<dbReference type="AlphaFoldDB" id="A3U210"/>
<dbReference type="STRING" id="252305.OB2597_00965"/>
<dbReference type="Gene3D" id="3.40.50.410">
    <property type="entry name" value="von Willebrand factor, type A domain"/>
    <property type="match status" value="1"/>
</dbReference>
<feature type="domain" description="VWFA" evidence="2">
    <location>
        <begin position="154"/>
        <end position="463"/>
    </location>
</feature>
<feature type="transmembrane region" description="Helical" evidence="1">
    <location>
        <begin position="32"/>
        <end position="55"/>
    </location>
</feature>
<dbReference type="Proteomes" id="UP000004318">
    <property type="component" value="Unassembled WGS sequence"/>
</dbReference>
<dbReference type="SUPFAM" id="SSF53300">
    <property type="entry name" value="vWA-like"/>
    <property type="match status" value="1"/>
</dbReference>
<proteinExistence type="predicted"/>
<dbReference type="eggNOG" id="COG2304">
    <property type="taxonomic scope" value="Bacteria"/>
</dbReference>
<dbReference type="InterPro" id="IPR028087">
    <property type="entry name" value="Tad_N"/>
</dbReference>
<dbReference type="InterPro" id="IPR036465">
    <property type="entry name" value="vWFA_dom_sf"/>
</dbReference>
<dbReference type="InterPro" id="IPR002035">
    <property type="entry name" value="VWF_A"/>
</dbReference>
<evidence type="ECO:0000313" key="4">
    <source>
        <dbReference type="Proteomes" id="UP000004318"/>
    </source>
</evidence>
<dbReference type="EMBL" id="AAMO01000010">
    <property type="protein sequence ID" value="EAQ01944.1"/>
    <property type="molecule type" value="Genomic_DNA"/>
</dbReference>
<sequence length="470" mass="52474">MTGPSRLILPKNVLRDRVRRHVVDFARAEDGVMLALVMFMLLTMMTVAGIGVDVMRTEMERTRIQQVIDASTLAAAHKDNALDPKQVVLDYFDKAALASYISADDILVGGGETSTAVEVNLTAQVKTPFIRHLGNESFNVPARGRAEQAYGNSEVSLVLDISGSMDDNRRMSRLHRAANEFVDTVLTPDSVDRVSVSLIPYTGDVNVGWDIFSRMNVRQLHDYSYCVQFTPDDFSTTAIDPEDAYIQGQHFSHVDARFNYISCPTQSYETVTPFSQNNAALEAQINRLTGRERTSIHIGIKWGAAMLDEAFRPLVNDLVDNSIVDEAFRDRPAPFTSNTLKVIVVMTDGMNTETKRIKEFAYDTPDMRAHWARHAMDDWDNDVDGSVEDHLFDTYYDTAIGNALLQNICNAAKANGIIIYSIGFEINNDAAQEMEDCASSPSHFYRVEGVQISEAFSSIAQQLKQLRLTL</sequence>
<dbReference type="OrthoDB" id="7522752at2"/>
<reference evidence="3 4" key="1">
    <citation type="journal article" date="2010" name="J. Bacteriol.">
        <title>Genome sequences of Oceanicola granulosus HTCC2516(T) and Oceanicola batsensis HTCC2597(TDelta).</title>
        <authorList>
            <person name="Thrash J.C."/>
            <person name="Cho J.C."/>
            <person name="Vergin K.L."/>
            <person name="Giovannoni S.J."/>
        </authorList>
    </citation>
    <scope>NUCLEOTIDE SEQUENCE [LARGE SCALE GENOMIC DNA]</scope>
    <source>
        <strain evidence="4">ATCC BAA-863 / DSM 15984 / KCTC 12145 / HTCC2597</strain>
    </source>
</reference>
<dbReference type="eggNOG" id="COG4655">
    <property type="taxonomic scope" value="Bacteria"/>
</dbReference>
<evidence type="ECO:0000256" key="1">
    <source>
        <dbReference type="SAM" id="Phobius"/>
    </source>
</evidence>
<organism evidence="3 4">
    <name type="scientific">Pseudooceanicola batsensis (strain ATCC BAA-863 / DSM 15984 / KCTC 12145 / HTCC2597)</name>
    <name type="common">Oceanicola batsensis</name>
    <dbReference type="NCBI Taxonomy" id="252305"/>
    <lineage>
        <taxon>Bacteria</taxon>
        <taxon>Pseudomonadati</taxon>
        <taxon>Pseudomonadota</taxon>
        <taxon>Alphaproteobacteria</taxon>
        <taxon>Rhodobacterales</taxon>
        <taxon>Paracoccaceae</taxon>
        <taxon>Pseudooceanicola</taxon>
    </lineage>
</organism>
<keyword evidence="1" id="KW-0812">Transmembrane</keyword>
<dbReference type="HOGENOM" id="CLU_026005_1_0_5"/>
<keyword evidence="4" id="KW-1185">Reference proteome</keyword>
<gene>
    <name evidence="3" type="ORF">OB2597_00965</name>
</gene>
<dbReference type="PROSITE" id="PS50234">
    <property type="entry name" value="VWFA"/>
    <property type="match status" value="1"/>
</dbReference>
<evidence type="ECO:0000313" key="3">
    <source>
        <dbReference type="EMBL" id="EAQ01944.1"/>
    </source>
</evidence>